<dbReference type="Proteomes" id="UP000093000">
    <property type="component" value="Unassembled WGS sequence"/>
</dbReference>
<dbReference type="InterPro" id="IPR012923">
    <property type="entry name" value="Csm3"/>
</dbReference>
<dbReference type="AlphaFoldDB" id="A0A1C7MYZ9"/>
<sequence length="325" mass="37760">MSEFDDLVLDDYELDGELTKQLDGLLNNTAAPSSETQDPEEATKKPVKRPKLDDESLLIYCFPLKQQEQDLKDLMQFYMFWANNLFPKLKFQDFAKRVTKPASTAAVKSQIKTWQEEFKERRQVRLEVENELNRQNESEDEQSRSQEEEEEASSEDDNRPLFFPITKPLPTNKPKPKKAVHRPHQASTHESNKSGEDETESSSSHRKRRMVSLDDSSDEEQEPSSSGTKNRQDVLALLQERRRQKEDAKKKEQEKAEQEELMKKKAELERSAEELTQEYLGEDVELALSDSELLLLNKDDTSFSDNELIQDLDTHQEEDESMTDV</sequence>
<feature type="region of interest" description="Disordered" evidence="1">
    <location>
        <begin position="129"/>
        <end position="271"/>
    </location>
</feature>
<keyword evidence="4" id="KW-1185">Reference proteome</keyword>
<dbReference type="InParanoid" id="A0A1C7MYZ9"/>
<evidence type="ECO:0000259" key="2">
    <source>
        <dbReference type="Pfam" id="PF07962"/>
    </source>
</evidence>
<protein>
    <recommendedName>
        <fullName evidence="2">Chromosome segregation in meiosis protein 3 domain-containing protein</fullName>
    </recommendedName>
</protein>
<name>A0A1C7MYZ9_9FUNG</name>
<dbReference type="GO" id="GO:0006974">
    <property type="term" value="P:DNA damage response"/>
    <property type="evidence" value="ECO:0007669"/>
    <property type="project" value="InterPro"/>
</dbReference>
<feature type="domain" description="Chromosome segregation in meiosis protein 3" evidence="2">
    <location>
        <begin position="66"/>
        <end position="118"/>
    </location>
</feature>
<comment type="caution">
    <text evidence="3">The sequence shown here is derived from an EMBL/GenBank/DDBJ whole genome shotgun (WGS) entry which is preliminary data.</text>
</comment>
<feature type="region of interest" description="Disordered" evidence="1">
    <location>
        <begin position="300"/>
        <end position="325"/>
    </location>
</feature>
<evidence type="ECO:0000313" key="4">
    <source>
        <dbReference type="Proteomes" id="UP000093000"/>
    </source>
</evidence>
<evidence type="ECO:0000313" key="3">
    <source>
        <dbReference type="EMBL" id="OBZ81636.1"/>
    </source>
</evidence>
<feature type="compositionally biased region" description="Basic and acidic residues" evidence="1">
    <location>
        <begin position="239"/>
        <end position="271"/>
    </location>
</feature>
<dbReference type="Pfam" id="PF07962">
    <property type="entry name" value="Swi3"/>
    <property type="match status" value="1"/>
</dbReference>
<dbReference type="EMBL" id="LUGH01001115">
    <property type="protein sequence ID" value="OBZ81636.1"/>
    <property type="molecule type" value="Genomic_DNA"/>
</dbReference>
<reference evidence="3 4" key="1">
    <citation type="submission" date="2016-03" db="EMBL/GenBank/DDBJ databases">
        <title>Choanephora cucurbitarum.</title>
        <authorList>
            <person name="Min B."/>
            <person name="Park H."/>
            <person name="Park J.-H."/>
            <person name="Shin H.-D."/>
            <person name="Choi I.-G."/>
        </authorList>
    </citation>
    <scope>NUCLEOTIDE SEQUENCE [LARGE SCALE GENOMIC DNA]</scope>
    <source>
        <strain evidence="3 4">KUS-F28377</strain>
    </source>
</reference>
<organism evidence="3 4">
    <name type="scientific">Choanephora cucurbitarum</name>
    <dbReference type="NCBI Taxonomy" id="101091"/>
    <lineage>
        <taxon>Eukaryota</taxon>
        <taxon>Fungi</taxon>
        <taxon>Fungi incertae sedis</taxon>
        <taxon>Mucoromycota</taxon>
        <taxon>Mucoromycotina</taxon>
        <taxon>Mucoromycetes</taxon>
        <taxon>Mucorales</taxon>
        <taxon>Mucorineae</taxon>
        <taxon>Choanephoraceae</taxon>
        <taxon>Choanephoroideae</taxon>
        <taxon>Choanephora</taxon>
    </lineage>
</organism>
<dbReference type="OrthoDB" id="437078at2759"/>
<dbReference type="GO" id="GO:0005634">
    <property type="term" value="C:nucleus"/>
    <property type="evidence" value="ECO:0007669"/>
    <property type="project" value="InterPro"/>
</dbReference>
<accession>A0A1C7MYZ9</accession>
<feature type="compositionally biased region" description="Basic residues" evidence="1">
    <location>
        <begin position="174"/>
        <end position="184"/>
    </location>
</feature>
<feature type="region of interest" description="Disordered" evidence="1">
    <location>
        <begin position="26"/>
        <end position="49"/>
    </location>
</feature>
<feature type="compositionally biased region" description="Acidic residues" evidence="1">
    <location>
        <begin position="316"/>
        <end position="325"/>
    </location>
</feature>
<dbReference type="GO" id="GO:0031297">
    <property type="term" value="P:replication fork processing"/>
    <property type="evidence" value="ECO:0007669"/>
    <property type="project" value="InterPro"/>
</dbReference>
<feature type="compositionally biased region" description="Polar residues" evidence="1">
    <location>
        <begin position="26"/>
        <end position="36"/>
    </location>
</feature>
<gene>
    <name evidence="3" type="ORF">A0J61_10315</name>
</gene>
<proteinExistence type="predicted"/>
<feature type="compositionally biased region" description="Basic and acidic residues" evidence="1">
    <location>
        <begin position="129"/>
        <end position="146"/>
    </location>
</feature>
<evidence type="ECO:0000256" key="1">
    <source>
        <dbReference type="SAM" id="MobiDB-lite"/>
    </source>
</evidence>
<dbReference type="STRING" id="101091.A0A1C7MYZ9"/>